<dbReference type="PANTHER" id="PTHR43668:SF2">
    <property type="entry name" value="ALLANTOINASE"/>
    <property type="match status" value="1"/>
</dbReference>
<dbReference type="InterPro" id="IPR050138">
    <property type="entry name" value="DHOase/Allantoinase_Hydrolase"/>
</dbReference>
<dbReference type="InterPro" id="IPR006680">
    <property type="entry name" value="Amidohydro-rel"/>
</dbReference>
<dbReference type="Proteomes" id="UP000540989">
    <property type="component" value="Unassembled WGS sequence"/>
</dbReference>
<evidence type="ECO:0000256" key="6">
    <source>
        <dbReference type="ARBA" id="ARBA00022723"/>
    </source>
</evidence>
<dbReference type="AlphaFoldDB" id="A0A7W8E2J5"/>
<evidence type="ECO:0000256" key="2">
    <source>
        <dbReference type="ARBA" id="ARBA00004968"/>
    </source>
</evidence>
<dbReference type="FunFam" id="3.20.20.140:FF:000032">
    <property type="entry name" value="Allantoinase Dal1"/>
    <property type="match status" value="1"/>
</dbReference>
<dbReference type="PANTHER" id="PTHR43668">
    <property type="entry name" value="ALLANTOINASE"/>
    <property type="match status" value="1"/>
</dbReference>
<dbReference type="GO" id="GO:0008270">
    <property type="term" value="F:zinc ion binding"/>
    <property type="evidence" value="ECO:0007669"/>
    <property type="project" value="InterPro"/>
</dbReference>
<dbReference type="GO" id="GO:0006145">
    <property type="term" value="P:purine nucleobase catabolic process"/>
    <property type="evidence" value="ECO:0007669"/>
    <property type="project" value="TreeGrafter"/>
</dbReference>
<evidence type="ECO:0000256" key="3">
    <source>
        <dbReference type="ARBA" id="ARBA00010368"/>
    </source>
</evidence>
<keyword evidence="6" id="KW-0479">Metal-binding</keyword>
<dbReference type="NCBIfam" id="TIGR03178">
    <property type="entry name" value="allantoinase"/>
    <property type="match status" value="1"/>
</dbReference>
<dbReference type="RefSeq" id="WP_184214605.1">
    <property type="nucleotide sequence ID" value="NZ_JACHIP010000002.1"/>
</dbReference>
<dbReference type="InterPro" id="IPR011059">
    <property type="entry name" value="Metal-dep_hydrolase_composite"/>
</dbReference>
<comment type="subunit">
    <text evidence="4">Homotetramer.</text>
</comment>
<comment type="pathway">
    <text evidence="2">Nitrogen metabolism; (S)-allantoin degradation; allantoate from (S)-allantoin: step 1/1.</text>
</comment>
<evidence type="ECO:0000256" key="5">
    <source>
        <dbReference type="ARBA" id="ARBA00012863"/>
    </source>
</evidence>
<evidence type="ECO:0000256" key="4">
    <source>
        <dbReference type="ARBA" id="ARBA00011881"/>
    </source>
</evidence>
<evidence type="ECO:0000259" key="9">
    <source>
        <dbReference type="Pfam" id="PF01979"/>
    </source>
</evidence>
<keyword evidence="8" id="KW-0862">Zinc</keyword>
<evidence type="ECO:0000256" key="1">
    <source>
        <dbReference type="ARBA" id="ARBA00001947"/>
    </source>
</evidence>
<dbReference type="SUPFAM" id="SSF51556">
    <property type="entry name" value="Metallo-dependent hydrolases"/>
    <property type="match status" value="1"/>
</dbReference>
<comment type="cofactor">
    <cofactor evidence="1">
        <name>Zn(2+)</name>
        <dbReference type="ChEBI" id="CHEBI:29105"/>
    </cofactor>
</comment>
<gene>
    <name evidence="10" type="ORF">HDF16_001267</name>
</gene>
<dbReference type="GO" id="GO:0050897">
    <property type="term" value="F:cobalt ion binding"/>
    <property type="evidence" value="ECO:0007669"/>
    <property type="project" value="InterPro"/>
</dbReference>
<evidence type="ECO:0000313" key="10">
    <source>
        <dbReference type="EMBL" id="MBB5056582.1"/>
    </source>
</evidence>
<dbReference type="GO" id="GO:0004038">
    <property type="term" value="F:allantoinase activity"/>
    <property type="evidence" value="ECO:0007669"/>
    <property type="project" value="UniProtKB-EC"/>
</dbReference>
<keyword evidence="7 10" id="KW-0378">Hydrolase</keyword>
<sequence>MAQAYLSNRVVTPTGTVAAAVVVEAGKIVAVCAKDELAGLATPIDRTMAFGDRAILPGLVDTHVHINEPGRTEWEGFYTATRAAAAGGYTTLIDMPLNCLPETTTVAALEVKRAAARGQTFVDWMSWGGAVADNQQHILPLAMAGVPGFKCFLIYPGCDGFTMIDQQQLEASLPAIAESGLPLLVHAELAGPIDEATAALRSANADWRKYATYLASRPDEAEIDAIRLMIRLCREYKFRLHIVHLATSQALDDIAAARAEGLPITVESCPHYLHFAAEEIGDGATLFKCAPPIRSGANCDQLWQGLSDGVIDMIVTDHSPCPPEMKRPAVQKPEDEGRLDLAWGGIASLSVALPVIWTECQKRGFSLDDLARWMSSAPASLAGIGDQAGAILPGRDANFTVFDPDASFTVTTDALHYRHPVSPYLGEQLYGVVHATYLRGYLVFQDGVITDTPQGRELTLS</sequence>
<dbReference type="SUPFAM" id="SSF51338">
    <property type="entry name" value="Composite domain of metallo-dependent hydrolases"/>
    <property type="match status" value="1"/>
</dbReference>
<accession>A0A7W8E2J5</accession>
<evidence type="ECO:0000256" key="7">
    <source>
        <dbReference type="ARBA" id="ARBA00022801"/>
    </source>
</evidence>
<reference evidence="10 11" key="1">
    <citation type="submission" date="2020-08" db="EMBL/GenBank/DDBJ databases">
        <title>Genomic Encyclopedia of Type Strains, Phase IV (KMG-V): Genome sequencing to study the core and pangenomes of soil and plant-associated prokaryotes.</title>
        <authorList>
            <person name="Whitman W."/>
        </authorList>
    </citation>
    <scope>NUCLEOTIDE SEQUENCE [LARGE SCALE GENOMIC DNA]</scope>
    <source>
        <strain evidence="10 11">M8UP14</strain>
    </source>
</reference>
<dbReference type="InterPro" id="IPR018228">
    <property type="entry name" value="DNase_TatD-rel_CS"/>
</dbReference>
<dbReference type="InterPro" id="IPR032466">
    <property type="entry name" value="Metal_Hydrolase"/>
</dbReference>
<comment type="similarity">
    <text evidence="3">Belongs to the metallo-dependent hydrolases superfamily. Allantoinase family.</text>
</comment>
<dbReference type="Pfam" id="PF01979">
    <property type="entry name" value="Amidohydro_1"/>
    <property type="match status" value="1"/>
</dbReference>
<evidence type="ECO:0000313" key="11">
    <source>
        <dbReference type="Proteomes" id="UP000540989"/>
    </source>
</evidence>
<organism evidence="10 11">
    <name type="scientific">Granulicella aggregans</name>
    <dbReference type="NCBI Taxonomy" id="474949"/>
    <lineage>
        <taxon>Bacteria</taxon>
        <taxon>Pseudomonadati</taxon>
        <taxon>Acidobacteriota</taxon>
        <taxon>Terriglobia</taxon>
        <taxon>Terriglobales</taxon>
        <taxon>Acidobacteriaceae</taxon>
        <taxon>Granulicella</taxon>
    </lineage>
</organism>
<dbReference type="PROSITE" id="PS01137">
    <property type="entry name" value="TATD_1"/>
    <property type="match status" value="1"/>
</dbReference>
<dbReference type="InterPro" id="IPR017593">
    <property type="entry name" value="Allantoinase"/>
</dbReference>
<dbReference type="EC" id="3.5.2.5" evidence="5"/>
<name>A0A7W8E2J5_9BACT</name>
<protein>
    <recommendedName>
        <fullName evidence="5">allantoinase</fullName>
        <ecNumber evidence="5">3.5.2.5</ecNumber>
    </recommendedName>
</protein>
<dbReference type="GO" id="GO:0000256">
    <property type="term" value="P:allantoin catabolic process"/>
    <property type="evidence" value="ECO:0007669"/>
    <property type="project" value="InterPro"/>
</dbReference>
<keyword evidence="11" id="KW-1185">Reference proteome</keyword>
<dbReference type="EMBL" id="JACHIP010000002">
    <property type="protein sequence ID" value="MBB5056582.1"/>
    <property type="molecule type" value="Genomic_DNA"/>
</dbReference>
<dbReference type="GO" id="GO:0005737">
    <property type="term" value="C:cytoplasm"/>
    <property type="evidence" value="ECO:0007669"/>
    <property type="project" value="TreeGrafter"/>
</dbReference>
<feature type="domain" description="Amidohydrolase-related" evidence="9">
    <location>
        <begin position="55"/>
        <end position="411"/>
    </location>
</feature>
<evidence type="ECO:0000256" key="8">
    <source>
        <dbReference type="ARBA" id="ARBA00022833"/>
    </source>
</evidence>
<proteinExistence type="inferred from homology"/>
<dbReference type="Gene3D" id="3.20.20.140">
    <property type="entry name" value="Metal-dependent hydrolases"/>
    <property type="match status" value="1"/>
</dbReference>
<comment type="caution">
    <text evidence="10">The sequence shown here is derived from an EMBL/GenBank/DDBJ whole genome shotgun (WGS) entry which is preliminary data.</text>
</comment>